<keyword evidence="1 4" id="KW-0479">Metal-binding</keyword>
<dbReference type="PROSITE" id="PS50103">
    <property type="entry name" value="ZF_C3H1"/>
    <property type="match status" value="1"/>
</dbReference>
<name>A0A9P6N9M7_9BASI</name>
<dbReference type="GO" id="GO:0005634">
    <property type="term" value="C:nucleus"/>
    <property type="evidence" value="ECO:0007669"/>
    <property type="project" value="TreeGrafter"/>
</dbReference>
<feature type="domain" description="C3H1-type" evidence="6">
    <location>
        <begin position="595"/>
        <end position="622"/>
    </location>
</feature>
<proteinExistence type="predicted"/>
<dbReference type="PANTHER" id="PTHR13309:SF0">
    <property type="entry name" value="FMR1-INTERACTING PROTEIN NUFIP1"/>
    <property type="match status" value="1"/>
</dbReference>
<accession>A0A9P6N9M7</accession>
<feature type="region of interest" description="Disordered" evidence="5">
    <location>
        <begin position="280"/>
        <end position="312"/>
    </location>
</feature>
<evidence type="ECO:0000313" key="8">
    <source>
        <dbReference type="Proteomes" id="UP000886653"/>
    </source>
</evidence>
<dbReference type="InterPro" id="IPR036855">
    <property type="entry name" value="Znf_CCCH_sf"/>
</dbReference>
<protein>
    <recommendedName>
        <fullName evidence="6">C3H1-type domain-containing protein</fullName>
    </recommendedName>
</protein>
<feature type="compositionally biased region" description="Polar residues" evidence="5">
    <location>
        <begin position="73"/>
        <end position="83"/>
    </location>
</feature>
<feature type="zinc finger region" description="C3H1-type" evidence="4">
    <location>
        <begin position="595"/>
        <end position="622"/>
    </location>
</feature>
<comment type="caution">
    <text evidence="7">The sequence shown here is derived from an EMBL/GenBank/DDBJ whole genome shotgun (WGS) entry which is preliminary data.</text>
</comment>
<organism evidence="7 8">
    <name type="scientific">Cronartium quercuum f. sp. fusiforme G11</name>
    <dbReference type="NCBI Taxonomy" id="708437"/>
    <lineage>
        <taxon>Eukaryota</taxon>
        <taxon>Fungi</taxon>
        <taxon>Dikarya</taxon>
        <taxon>Basidiomycota</taxon>
        <taxon>Pucciniomycotina</taxon>
        <taxon>Pucciniomycetes</taxon>
        <taxon>Pucciniales</taxon>
        <taxon>Coleosporiaceae</taxon>
        <taxon>Cronartium</taxon>
    </lineage>
</organism>
<dbReference type="InterPro" id="IPR039136">
    <property type="entry name" value="NUFIP1-like"/>
</dbReference>
<keyword evidence="2 4" id="KW-0863">Zinc-finger</keyword>
<dbReference type="GO" id="GO:0003723">
    <property type="term" value="F:RNA binding"/>
    <property type="evidence" value="ECO:0007669"/>
    <property type="project" value="InterPro"/>
</dbReference>
<dbReference type="SUPFAM" id="SSF90229">
    <property type="entry name" value="CCCH zinc finger"/>
    <property type="match status" value="1"/>
</dbReference>
<dbReference type="OrthoDB" id="2504357at2759"/>
<evidence type="ECO:0000256" key="5">
    <source>
        <dbReference type="SAM" id="MobiDB-lite"/>
    </source>
</evidence>
<feature type="region of interest" description="Disordered" evidence="5">
    <location>
        <begin position="354"/>
        <end position="377"/>
    </location>
</feature>
<dbReference type="GO" id="GO:0008270">
    <property type="term" value="F:zinc ion binding"/>
    <property type="evidence" value="ECO:0007669"/>
    <property type="project" value="UniProtKB-KW"/>
</dbReference>
<keyword evidence="3 4" id="KW-0862">Zinc</keyword>
<dbReference type="AlphaFoldDB" id="A0A9P6N9M7"/>
<evidence type="ECO:0000259" key="6">
    <source>
        <dbReference type="PROSITE" id="PS50103"/>
    </source>
</evidence>
<dbReference type="PANTHER" id="PTHR13309">
    <property type="entry name" value="NUCLEAR FRAGILE X MENTAL RETARDATION PROTEIN INTERACTING PROTEIN 1"/>
    <property type="match status" value="1"/>
</dbReference>
<dbReference type="PROSITE" id="PS00028">
    <property type="entry name" value="ZINC_FINGER_C2H2_1"/>
    <property type="match status" value="1"/>
</dbReference>
<feature type="compositionally biased region" description="Polar residues" evidence="5">
    <location>
        <begin position="451"/>
        <end position="477"/>
    </location>
</feature>
<dbReference type="Gene3D" id="4.10.1000.10">
    <property type="entry name" value="Zinc finger, CCCH-type"/>
    <property type="match status" value="1"/>
</dbReference>
<dbReference type="EMBL" id="MU167381">
    <property type="protein sequence ID" value="KAG0141567.1"/>
    <property type="molecule type" value="Genomic_DNA"/>
</dbReference>
<evidence type="ECO:0000256" key="1">
    <source>
        <dbReference type="ARBA" id="ARBA00022723"/>
    </source>
</evidence>
<feature type="compositionally biased region" description="Polar residues" evidence="5">
    <location>
        <begin position="712"/>
        <end position="726"/>
    </location>
</feature>
<feature type="region of interest" description="Disordered" evidence="5">
    <location>
        <begin position="1"/>
        <end position="83"/>
    </location>
</feature>
<feature type="region of interest" description="Disordered" evidence="5">
    <location>
        <begin position="709"/>
        <end position="758"/>
    </location>
</feature>
<keyword evidence="8" id="KW-1185">Reference proteome</keyword>
<dbReference type="GO" id="GO:0000492">
    <property type="term" value="P:box C/D snoRNP assembly"/>
    <property type="evidence" value="ECO:0007669"/>
    <property type="project" value="TreeGrafter"/>
</dbReference>
<evidence type="ECO:0000256" key="3">
    <source>
        <dbReference type="ARBA" id="ARBA00022833"/>
    </source>
</evidence>
<evidence type="ECO:0000256" key="4">
    <source>
        <dbReference type="PROSITE-ProRule" id="PRU00723"/>
    </source>
</evidence>
<dbReference type="SMART" id="SM00356">
    <property type="entry name" value="ZnF_C3H1"/>
    <property type="match status" value="1"/>
</dbReference>
<feature type="compositionally biased region" description="Acidic residues" evidence="5">
    <location>
        <begin position="485"/>
        <end position="495"/>
    </location>
</feature>
<feature type="compositionally biased region" description="Acidic residues" evidence="5">
    <location>
        <begin position="729"/>
        <end position="750"/>
    </location>
</feature>
<dbReference type="InterPro" id="IPR019496">
    <property type="entry name" value="NUFIP1_cons_dom"/>
</dbReference>
<evidence type="ECO:0000313" key="7">
    <source>
        <dbReference type="EMBL" id="KAG0141567.1"/>
    </source>
</evidence>
<feature type="compositionally biased region" description="Basic and acidic residues" evidence="5">
    <location>
        <begin position="354"/>
        <end position="370"/>
    </location>
</feature>
<dbReference type="InterPro" id="IPR000571">
    <property type="entry name" value="Znf_CCCH"/>
</dbReference>
<evidence type="ECO:0000256" key="2">
    <source>
        <dbReference type="ARBA" id="ARBA00022771"/>
    </source>
</evidence>
<feature type="region of interest" description="Disordered" evidence="5">
    <location>
        <begin position="414"/>
        <end position="496"/>
    </location>
</feature>
<dbReference type="Proteomes" id="UP000886653">
    <property type="component" value="Unassembled WGS sequence"/>
</dbReference>
<sequence>MPDPQGKSTAHRGASRGRSNTRSFRGRPASFLGHGESRPPHTTKPLDGPKAHQLPACLPQRPITNPPGMGHSPSGSHHQNANLNSSNLHYTERQNPGFTNQLAASINSVLQTVLPGPCAAQPILSNPGNTTLYHSSHAHSFNNGGGGVFQPRAFPNTCGAPAHGPNFQFGRPFQPFQGQQYNPSGQPQPSNLFQQTYTPNPSSYYPAFNPMMPNHNCPGGYNLSNPVYHHSQPSAYPQPPYLGAQALPPPNYLPAPQAHWTPDHQAPPRVTAEGYTISGTADNDCASQSDRRAKKARFNNQGRNSNGERHRCGPCQQDFPNFPALVMHRNGHQKCSESGCKYEGNPKSVEIHEEDRHLRFKPGKEPRNARPDGPANATIQGLGYALNTEEEVAKWIAERRKRWPTAKVIAEKAMSRSGAFGPSQEKGPSRGRGDRSAAGVRGKGERGQGCDSISSLRTAQILGSSSPAKSSGTTLLQKRQRDPEDSSADDDGDDEVVSRPRLLATKAAAEVCSLSNPVSAFSDEEGGRKGENEELRALSYGVSEDMDTVKDAISSKVVPRHLRATESHNSGLNTEDRIPTVHERTDSQEIQNVNNKRTTICKWWRMKRCKRGDSCMFLHPTRNLSSKKPTAHKRNLTQAASCQPMTGSGLLSKVFPFPPTYKQLLQKDIQQDVLDLESVITFLVDNDFLDNTELRIGQSQEERLIQPISAGHPSSQRLAKTATLHTNESDESGTEGDSDDDAEGESDEEGSATTPNSIALHETLARKGADLNITVKQMSVPSNMSTLGYIDDTLT</sequence>
<dbReference type="InterPro" id="IPR013087">
    <property type="entry name" value="Znf_C2H2_type"/>
</dbReference>
<gene>
    <name evidence="7" type="ORF">CROQUDRAFT_718114</name>
</gene>
<dbReference type="Pfam" id="PF10453">
    <property type="entry name" value="NUFIP1"/>
    <property type="match status" value="1"/>
</dbReference>
<reference evidence="7" key="1">
    <citation type="submission" date="2013-11" db="EMBL/GenBank/DDBJ databases">
        <title>Genome sequence of the fusiform rust pathogen reveals effectors for host alternation and coevolution with pine.</title>
        <authorList>
            <consortium name="DOE Joint Genome Institute"/>
            <person name="Smith K."/>
            <person name="Pendleton A."/>
            <person name="Kubisiak T."/>
            <person name="Anderson C."/>
            <person name="Salamov A."/>
            <person name="Aerts A."/>
            <person name="Riley R."/>
            <person name="Clum A."/>
            <person name="Lindquist E."/>
            <person name="Ence D."/>
            <person name="Campbell M."/>
            <person name="Kronenberg Z."/>
            <person name="Feau N."/>
            <person name="Dhillon B."/>
            <person name="Hamelin R."/>
            <person name="Burleigh J."/>
            <person name="Smith J."/>
            <person name="Yandell M."/>
            <person name="Nelson C."/>
            <person name="Grigoriev I."/>
            <person name="Davis J."/>
        </authorList>
    </citation>
    <scope>NUCLEOTIDE SEQUENCE</scope>
    <source>
        <strain evidence="7">G11</strain>
    </source>
</reference>